<name>A0AAD9PLW1_9APIC</name>
<dbReference type="Proteomes" id="UP001214638">
    <property type="component" value="Unassembled WGS sequence"/>
</dbReference>
<comment type="caution">
    <text evidence="2">The sequence shown here is derived from an EMBL/GenBank/DDBJ whole genome shotgun (WGS) entry which is preliminary data.</text>
</comment>
<keyword evidence="3" id="KW-1185">Reference proteome</keyword>
<dbReference type="RefSeq" id="XP_067804039.1">
    <property type="nucleotide sequence ID" value="XM_067945248.1"/>
</dbReference>
<keyword evidence="1" id="KW-0812">Transmembrane</keyword>
<keyword evidence="1" id="KW-0472">Membrane</keyword>
<gene>
    <name evidence="2" type="ORF">BdWA1_000196</name>
</gene>
<accession>A0AAD9PLW1</accession>
<evidence type="ECO:0000256" key="1">
    <source>
        <dbReference type="SAM" id="Phobius"/>
    </source>
</evidence>
<feature type="transmembrane region" description="Helical" evidence="1">
    <location>
        <begin position="46"/>
        <end position="70"/>
    </location>
</feature>
<sequence>MAGRAEKKQRERQRYYSCIYNGIAFTSALVWAVNLFRGYYRHILPFGLAGLISRALLMVTCYGCSLCYILYCLQYDFSFSFANDVFIITTCVAWLSLWTQRAYWLFSIILVYIVSKQLIAYYNWALTPEPEYSEPVERQPKQKIKHKVYRAP</sequence>
<keyword evidence="1" id="KW-1133">Transmembrane helix</keyword>
<proteinExistence type="predicted"/>
<dbReference type="EMBL" id="JALLKP010000001">
    <property type="protein sequence ID" value="KAK2197197.1"/>
    <property type="molecule type" value="Genomic_DNA"/>
</dbReference>
<organism evidence="2 3">
    <name type="scientific">Babesia duncani</name>
    <dbReference type="NCBI Taxonomy" id="323732"/>
    <lineage>
        <taxon>Eukaryota</taxon>
        <taxon>Sar</taxon>
        <taxon>Alveolata</taxon>
        <taxon>Apicomplexa</taxon>
        <taxon>Aconoidasida</taxon>
        <taxon>Piroplasmida</taxon>
        <taxon>Babesiidae</taxon>
        <taxon>Babesia</taxon>
    </lineage>
</organism>
<reference evidence="2" key="1">
    <citation type="journal article" date="2023" name="Nat. Microbiol.">
        <title>Babesia duncani multi-omics identifies virulence factors and drug targets.</title>
        <authorList>
            <person name="Singh P."/>
            <person name="Lonardi S."/>
            <person name="Liang Q."/>
            <person name="Vydyam P."/>
            <person name="Khabirova E."/>
            <person name="Fang T."/>
            <person name="Gihaz S."/>
            <person name="Thekkiniath J."/>
            <person name="Munshi M."/>
            <person name="Abel S."/>
            <person name="Ciampossin L."/>
            <person name="Batugedara G."/>
            <person name="Gupta M."/>
            <person name="Lu X.M."/>
            <person name="Lenz T."/>
            <person name="Chakravarty S."/>
            <person name="Cornillot E."/>
            <person name="Hu Y."/>
            <person name="Ma W."/>
            <person name="Gonzalez L.M."/>
            <person name="Sanchez S."/>
            <person name="Estrada K."/>
            <person name="Sanchez-Flores A."/>
            <person name="Montero E."/>
            <person name="Harb O.S."/>
            <person name="Le Roch K.G."/>
            <person name="Mamoun C.B."/>
        </authorList>
    </citation>
    <scope>NUCLEOTIDE SEQUENCE</scope>
    <source>
        <strain evidence="2">WA1</strain>
    </source>
</reference>
<evidence type="ECO:0000313" key="2">
    <source>
        <dbReference type="EMBL" id="KAK2197197.1"/>
    </source>
</evidence>
<dbReference type="KEGG" id="bdw:94334494"/>
<dbReference type="GeneID" id="94334494"/>
<dbReference type="AlphaFoldDB" id="A0AAD9PLW1"/>
<feature type="transmembrane region" description="Helical" evidence="1">
    <location>
        <begin position="20"/>
        <end position="40"/>
    </location>
</feature>
<feature type="transmembrane region" description="Helical" evidence="1">
    <location>
        <begin position="103"/>
        <end position="124"/>
    </location>
</feature>
<protein>
    <submittedName>
        <fullName evidence="2">Uncharacterized protein</fullName>
    </submittedName>
</protein>
<evidence type="ECO:0000313" key="3">
    <source>
        <dbReference type="Proteomes" id="UP001214638"/>
    </source>
</evidence>
<feature type="transmembrane region" description="Helical" evidence="1">
    <location>
        <begin position="77"/>
        <end position="97"/>
    </location>
</feature>